<dbReference type="AlphaFoldDB" id="A0A2V1MWB7"/>
<dbReference type="SUPFAM" id="SSF48179">
    <property type="entry name" value="6-phosphogluconate dehydrogenase C-terminal domain-like"/>
    <property type="match status" value="1"/>
</dbReference>
<dbReference type="Gene3D" id="3.40.50.720">
    <property type="entry name" value="NAD(P)-binding Rossmann-like Domain"/>
    <property type="match status" value="1"/>
</dbReference>
<dbReference type="PROSITE" id="PS00521">
    <property type="entry name" value="P5CR"/>
    <property type="match status" value="1"/>
</dbReference>
<evidence type="ECO:0000256" key="5">
    <source>
        <dbReference type="ARBA" id="ARBA00058118"/>
    </source>
</evidence>
<dbReference type="NCBIfam" id="TIGR00112">
    <property type="entry name" value="proC"/>
    <property type="match status" value="1"/>
</dbReference>
<keyword evidence="6 9" id="KW-0028">Amino-acid biosynthesis</keyword>
<gene>
    <name evidence="6 12" type="primary">proC</name>
    <name evidence="12" type="ORF">DCM90_07790</name>
</gene>
<comment type="subcellular location">
    <subcellularLocation>
        <location evidence="6">Cytoplasm</location>
    </subcellularLocation>
</comment>
<comment type="pathway">
    <text evidence="6 9">Amino-acid biosynthesis; L-proline biosynthesis; L-proline from L-glutamate 5-semialdehyde: step 1/1.</text>
</comment>
<dbReference type="EMBL" id="QCXQ01000006">
    <property type="protein sequence ID" value="PWF99348.1"/>
    <property type="molecule type" value="Genomic_DNA"/>
</dbReference>
<dbReference type="UniPathway" id="UPA00098">
    <property type="reaction ID" value="UER00361"/>
</dbReference>
<comment type="caution">
    <text evidence="12">The sequence shown here is derived from an EMBL/GenBank/DDBJ whole genome shotgun (WGS) entry which is preliminary data.</text>
</comment>
<feature type="domain" description="Pyrroline-5-carboxylate reductase catalytic N-terminal" evidence="10">
    <location>
        <begin position="2"/>
        <end position="98"/>
    </location>
</feature>
<dbReference type="Pfam" id="PF14748">
    <property type="entry name" value="P5CR_dimer"/>
    <property type="match status" value="1"/>
</dbReference>
<dbReference type="FunFam" id="1.10.3730.10:FF:000001">
    <property type="entry name" value="Pyrroline-5-carboxylate reductase"/>
    <property type="match status" value="1"/>
</dbReference>
<dbReference type="Gene3D" id="1.10.3730.10">
    <property type="entry name" value="ProC C-terminal domain-like"/>
    <property type="match status" value="1"/>
</dbReference>
<sequence length="267" mass="28579">MKIGFIGVGAMAKAIIQGLLNAKTFMPADIVIHSAHTENYEPYAKANGLTAAKSNREVTELSDLVVVAVVPELTRDVLREVTEELHDGKKILISIVAGITLDDMESIVGYDFPILRTLPNINVEVGSGMTAIAYNDNLKGDDLIRSIGVFNALGETTKVPEDQFDVFSALAGSSPAFIDLFIDSMSRAGVKYGFNKEQATRIAAMATLGSAKMMLMSHKIPFDLIDQVSSPGGRTVKGILAMQEYGLPTAVVKGIDATVGTEPEDKD</sequence>
<evidence type="ECO:0000256" key="7">
    <source>
        <dbReference type="NCBIfam" id="TIGR00112"/>
    </source>
</evidence>
<feature type="binding site" evidence="8">
    <location>
        <begin position="6"/>
        <end position="11"/>
    </location>
    <ligand>
        <name>NADP(+)</name>
        <dbReference type="ChEBI" id="CHEBI:58349"/>
    </ligand>
</feature>
<evidence type="ECO:0000256" key="8">
    <source>
        <dbReference type="PIRSR" id="PIRSR000193-1"/>
    </source>
</evidence>
<dbReference type="Proteomes" id="UP000245080">
    <property type="component" value="Unassembled WGS sequence"/>
</dbReference>
<proteinExistence type="inferred from homology"/>
<evidence type="ECO:0000256" key="1">
    <source>
        <dbReference type="ARBA" id="ARBA00005525"/>
    </source>
</evidence>
<keyword evidence="13" id="KW-1185">Reference proteome</keyword>
<dbReference type="HAMAP" id="MF_01925">
    <property type="entry name" value="P5C_reductase"/>
    <property type="match status" value="1"/>
</dbReference>
<dbReference type="EC" id="1.5.1.2" evidence="6 7"/>
<evidence type="ECO:0000256" key="4">
    <source>
        <dbReference type="ARBA" id="ARBA00023002"/>
    </source>
</evidence>
<keyword evidence="6" id="KW-0963">Cytoplasm</keyword>
<dbReference type="GO" id="GO:0004735">
    <property type="term" value="F:pyrroline-5-carboxylate reductase activity"/>
    <property type="evidence" value="ECO:0007669"/>
    <property type="project" value="UniProtKB-UniRule"/>
</dbReference>
<evidence type="ECO:0000259" key="11">
    <source>
        <dbReference type="Pfam" id="PF14748"/>
    </source>
</evidence>
<dbReference type="OrthoDB" id="9805754at2"/>
<dbReference type="InterPro" id="IPR000304">
    <property type="entry name" value="Pyrroline-COOH_reductase"/>
</dbReference>
<dbReference type="SUPFAM" id="SSF51735">
    <property type="entry name" value="NAD(P)-binding Rossmann-fold domains"/>
    <property type="match status" value="1"/>
</dbReference>
<feature type="binding site" evidence="8">
    <location>
        <position position="34"/>
    </location>
    <ligand>
        <name>NADP(+)</name>
        <dbReference type="ChEBI" id="CHEBI:58349"/>
    </ligand>
</feature>
<keyword evidence="3 6" id="KW-0521">NADP</keyword>
<evidence type="ECO:0000256" key="3">
    <source>
        <dbReference type="ARBA" id="ARBA00022857"/>
    </source>
</evidence>
<dbReference type="Pfam" id="PF03807">
    <property type="entry name" value="F420_oxidored"/>
    <property type="match status" value="1"/>
</dbReference>
<feature type="domain" description="Pyrroline-5-carboxylate reductase dimerisation" evidence="11">
    <location>
        <begin position="161"/>
        <end position="259"/>
    </location>
</feature>
<comment type="catalytic activity">
    <reaction evidence="6">
        <text>L-proline + NAD(+) = (S)-1-pyrroline-5-carboxylate + NADH + 2 H(+)</text>
        <dbReference type="Rhea" id="RHEA:14105"/>
        <dbReference type="ChEBI" id="CHEBI:15378"/>
        <dbReference type="ChEBI" id="CHEBI:17388"/>
        <dbReference type="ChEBI" id="CHEBI:57540"/>
        <dbReference type="ChEBI" id="CHEBI:57945"/>
        <dbReference type="ChEBI" id="CHEBI:60039"/>
        <dbReference type="EC" id="1.5.1.2"/>
    </reaction>
</comment>
<keyword evidence="4 6" id="KW-0560">Oxidoreductase</keyword>
<comment type="similarity">
    <text evidence="1 6 9">Belongs to the pyrroline-5-carboxylate reductase family.</text>
</comment>
<dbReference type="PANTHER" id="PTHR11645">
    <property type="entry name" value="PYRROLINE-5-CARBOXYLATE REDUCTASE"/>
    <property type="match status" value="1"/>
</dbReference>
<dbReference type="GO" id="GO:0055129">
    <property type="term" value="P:L-proline biosynthetic process"/>
    <property type="evidence" value="ECO:0007669"/>
    <property type="project" value="UniProtKB-UniRule"/>
</dbReference>
<dbReference type="InterPro" id="IPR036291">
    <property type="entry name" value="NAD(P)-bd_dom_sf"/>
</dbReference>
<name>A0A2V1MWB7_9LACO</name>
<reference evidence="12 13" key="1">
    <citation type="journal article" date="2018" name="Int. J. Syst. Evol. Microbiol.">
        <title>Lactobacillus bambusae sp. nov., isolated from a traditional fermented Ma-bamboo shoots of Taiwan.</title>
        <authorList>
            <person name="Wang L.-T."/>
        </authorList>
    </citation>
    <scope>NUCLEOTIDE SEQUENCE [LARGE SCALE GENOMIC DNA]</scope>
    <source>
        <strain evidence="12 13">BS-W1</strain>
    </source>
</reference>
<dbReference type="PIRSF" id="PIRSF000193">
    <property type="entry name" value="Pyrrol-5-carb_rd"/>
    <property type="match status" value="1"/>
</dbReference>
<dbReference type="InterPro" id="IPR028939">
    <property type="entry name" value="P5C_Rdtase_cat_N"/>
</dbReference>
<dbReference type="RefSeq" id="WP_109250806.1">
    <property type="nucleotide sequence ID" value="NZ_QCXQ01000006.1"/>
</dbReference>
<comment type="function">
    <text evidence="5 6">Catalyzes the reduction of 1-pyrroline-5-carboxylate (PCA) to L-proline.</text>
</comment>
<evidence type="ECO:0000313" key="12">
    <source>
        <dbReference type="EMBL" id="PWF99348.1"/>
    </source>
</evidence>
<evidence type="ECO:0000313" key="13">
    <source>
        <dbReference type="Proteomes" id="UP000245080"/>
    </source>
</evidence>
<dbReference type="InterPro" id="IPR008927">
    <property type="entry name" value="6-PGluconate_DH-like_C_sf"/>
</dbReference>
<accession>A0A2V1MWB7</accession>
<evidence type="ECO:0000259" key="10">
    <source>
        <dbReference type="Pfam" id="PF03807"/>
    </source>
</evidence>
<evidence type="ECO:0000256" key="2">
    <source>
        <dbReference type="ARBA" id="ARBA00022650"/>
    </source>
</evidence>
<evidence type="ECO:0000256" key="9">
    <source>
        <dbReference type="RuleBase" id="RU003903"/>
    </source>
</evidence>
<feature type="binding site" evidence="8">
    <location>
        <begin position="68"/>
        <end position="71"/>
    </location>
    <ligand>
        <name>NADP(+)</name>
        <dbReference type="ChEBI" id="CHEBI:58349"/>
    </ligand>
</feature>
<organism evidence="12 13">
    <name type="scientific">Levilactobacillus bambusae</name>
    <dbReference type="NCBI Taxonomy" id="2024736"/>
    <lineage>
        <taxon>Bacteria</taxon>
        <taxon>Bacillati</taxon>
        <taxon>Bacillota</taxon>
        <taxon>Bacilli</taxon>
        <taxon>Lactobacillales</taxon>
        <taxon>Lactobacillaceae</taxon>
        <taxon>Levilactobacillus</taxon>
    </lineage>
</organism>
<evidence type="ECO:0000256" key="6">
    <source>
        <dbReference type="HAMAP-Rule" id="MF_01925"/>
    </source>
</evidence>
<comment type="catalytic activity">
    <reaction evidence="6 9">
        <text>L-proline + NADP(+) = (S)-1-pyrroline-5-carboxylate + NADPH + 2 H(+)</text>
        <dbReference type="Rhea" id="RHEA:14109"/>
        <dbReference type="ChEBI" id="CHEBI:15378"/>
        <dbReference type="ChEBI" id="CHEBI:17388"/>
        <dbReference type="ChEBI" id="CHEBI:57783"/>
        <dbReference type="ChEBI" id="CHEBI:58349"/>
        <dbReference type="ChEBI" id="CHEBI:60039"/>
        <dbReference type="EC" id="1.5.1.2"/>
    </reaction>
</comment>
<dbReference type="GO" id="GO:0005737">
    <property type="term" value="C:cytoplasm"/>
    <property type="evidence" value="ECO:0007669"/>
    <property type="project" value="UniProtKB-SubCell"/>
</dbReference>
<dbReference type="PANTHER" id="PTHR11645:SF0">
    <property type="entry name" value="PYRROLINE-5-CARBOXYLATE REDUCTASE 3"/>
    <property type="match status" value="1"/>
</dbReference>
<feature type="binding site" evidence="8">
    <location>
        <position position="55"/>
    </location>
    <ligand>
        <name>NADPH</name>
        <dbReference type="ChEBI" id="CHEBI:57783"/>
    </ligand>
</feature>
<protein>
    <recommendedName>
        <fullName evidence="6 7">Pyrroline-5-carboxylate reductase</fullName>
        <shortName evidence="6">P5C reductase</shortName>
        <shortName evidence="6">P5CR</shortName>
        <ecNumber evidence="6 7">1.5.1.2</ecNumber>
    </recommendedName>
    <alternativeName>
        <fullName evidence="6">PCA reductase</fullName>
    </alternativeName>
</protein>
<keyword evidence="2 6" id="KW-0641">Proline biosynthesis</keyword>
<dbReference type="InterPro" id="IPR029036">
    <property type="entry name" value="P5CR_dimer"/>
</dbReference>
<dbReference type="InterPro" id="IPR053790">
    <property type="entry name" value="P5CR-like_CS"/>
</dbReference>